<evidence type="ECO:0000313" key="9">
    <source>
        <dbReference type="Proteomes" id="UP000827721"/>
    </source>
</evidence>
<evidence type="ECO:0000313" key="8">
    <source>
        <dbReference type="EMBL" id="KAH7575180.1"/>
    </source>
</evidence>
<dbReference type="PANTHER" id="PTHR31920:SF122">
    <property type="entry name" value="B3 DOMAIN-CONTAINING PROTEIN REM23"/>
    <property type="match status" value="1"/>
</dbReference>
<keyword evidence="5" id="KW-0539">Nucleus</keyword>
<organism evidence="8 9">
    <name type="scientific">Xanthoceras sorbifolium</name>
    <dbReference type="NCBI Taxonomy" id="99658"/>
    <lineage>
        <taxon>Eukaryota</taxon>
        <taxon>Viridiplantae</taxon>
        <taxon>Streptophyta</taxon>
        <taxon>Embryophyta</taxon>
        <taxon>Tracheophyta</taxon>
        <taxon>Spermatophyta</taxon>
        <taxon>Magnoliopsida</taxon>
        <taxon>eudicotyledons</taxon>
        <taxon>Gunneridae</taxon>
        <taxon>Pentapetalae</taxon>
        <taxon>rosids</taxon>
        <taxon>malvids</taxon>
        <taxon>Sapindales</taxon>
        <taxon>Sapindaceae</taxon>
        <taxon>Xanthoceroideae</taxon>
        <taxon>Xanthoceras</taxon>
    </lineage>
</organism>
<accession>A0ABQ8IEU1</accession>
<comment type="subcellular location">
    <subcellularLocation>
        <location evidence="1">Nucleus</location>
    </subcellularLocation>
</comment>
<keyword evidence="2" id="KW-0805">Transcription regulation</keyword>
<evidence type="ECO:0000256" key="5">
    <source>
        <dbReference type="ARBA" id="ARBA00023242"/>
    </source>
</evidence>
<gene>
    <name evidence="8" type="ORF">JRO89_XS02G0058500</name>
</gene>
<dbReference type="SUPFAM" id="SSF101936">
    <property type="entry name" value="DNA-binding pseudobarrel domain"/>
    <property type="match status" value="1"/>
</dbReference>
<feature type="region of interest" description="Disordered" evidence="6">
    <location>
        <begin position="202"/>
        <end position="233"/>
    </location>
</feature>
<sequence length="272" mass="30998">MCIQQKDFFFFFHISSILVSKPKKKMVMKKSSVSGNGCEREFYVAASQRRPSRPMKNQLHSLNLPLLPATENIVRPEKESSEMAHVTQDNRPCFFKIILGSVKERLRIPPKFLHHVSKDLTKTATLKIFSGGLWTVQINKTDDGVFMEDGWQQFLRDNSLKDRHFLVFTYDGDMSFIVKIFELNGCERDYAAAASHCTTTMPPQEAAISPNTGKGQRGRPRKKPVHTPNLHLHPATENLGQVNSLHVTTCKKIDMVKKVKNQSSSKLEKKKK</sequence>
<feature type="compositionally biased region" description="Basic residues" evidence="6">
    <location>
        <begin position="216"/>
        <end position="225"/>
    </location>
</feature>
<evidence type="ECO:0000256" key="2">
    <source>
        <dbReference type="ARBA" id="ARBA00023015"/>
    </source>
</evidence>
<reference evidence="8 9" key="1">
    <citation type="submission" date="2021-02" db="EMBL/GenBank/DDBJ databases">
        <title>Plant Genome Project.</title>
        <authorList>
            <person name="Zhang R.-G."/>
        </authorList>
    </citation>
    <scope>NUCLEOTIDE SEQUENCE [LARGE SCALE GENOMIC DNA]</scope>
    <source>
        <tissue evidence="8">Leaves</tissue>
    </source>
</reference>
<evidence type="ECO:0000256" key="3">
    <source>
        <dbReference type="ARBA" id="ARBA00023125"/>
    </source>
</evidence>
<name>A0ABQ8IEU1_9ROSI</name>
<dbReference type="EMBL" id="JAFEMO010000002">
    <property type="protein sequence ID" value="KAH7575180.1"/>
    <property type="molecule type" value="Genomic_DNA"/>
</dbReference>
<dbReference type="Proteomes" id="UP000827721">
    <property type="component" value="Unassembled WGS sequence"/>
</dbReference>
<dbReference type="SMART" id="SM01019">
    <property type="entry name" value="B3"/>
    <property type="match status" value="1"/>
</dbReference>
<proteinExistence type="predicted"/>
<evidence type="ECO:0000256" key="6">
    <source>
        <dbReference type="SAM" id="MobiDB-lite"/>
    </source>
</evidence>
<comment type="caution">
    <text evidence="8">The sequence shown here is derived from an EMBL/GenBank/DDBJ whole genome shotgun (WGS) entry which is preliminary data.</text>
</comment>
<evidence type="ECO:0000256" key="1">
    <source>
        <dbReference type="ARBA" id="ARBA00004123"/>
    </source>
</evidence>
<dbReference type="InterPro" id="IPR015300">
    <property type="entry name" value="DNA-bd_pseudobarrel_sf"/>
</dbReference>
<dbReference type="Gene3D" id="2.40.330.10">
    <property type="entry name" value="DNA-binding pseudobarrel domain"/>
    <property type="match status" value="1"/>
</dbReference>
<evidence type="ECO:0000256" key="4">
    <source>
        <dbReference type="ARBA" id="ARBA00023163"/>
    </source>
</evidence>
<keyword evidence="4" id="KW-0804">Transcription</keyword>
<dbReference type="PROSITE" id="PS50863">
    <property type="entry name" value="B3"/>
    <property type="match status" value="1"/>
</dbReference>
<dbReference type="PANTHER" id="PTHR31920">
    <property type="entry name" value="B3 DOMAIN-CONTAINING"/>
    <property type="match status" value="1"/>
</dbReference>
<dbReference type="InterPro" id="IPR003340">
    <property type="entry name" value="B3_DNA-bd"/>
</dbReference>
<dbReference type="InterPro" id="IPR050655">
    <property type="entry name" value="Plant_B3_domain"/>
</dbReference>
<dbReference type="CDD" id="cd10017">
    <property type="entry name" value="B3_DNA"/>
    <property type="match status" value="1"/>
</dbReference>
<keyword evidence="3" id="KW-0238">DNA-binding</keyword>
<keyword evidence="9" id="KW-1185">Reference proteome</keyword>
<evidence type="ECO:0000259" key="7">
    <source>
        <dbReference type="PROSITE" id="PS50863"/>
    </source>
</evidence>
<protein>
    <recommendedName>
        <fullName evidence="7">TF-B3 domain-containing protein</fullName>
    </recommendedName>
</protein>
<dbReference type="Pfam" id="PF02362">
    <property type="entry name" value="B3"/>
    <property type="match status" value="1"/>
</dbReference>
<feature type="domain" description="TF-B3" evidence="7">
    <location>
        <begin position="91"/>
        <end position="184"/>
    </location>
</feature>